<reference evidence="9" key="1">
    <citation type="journal article" date="2020" name="Appl. Environ. Microbiol.">
        <title>Diazotrophic Anaeromyxobacter Isolates from Soils.</title>
        <authorList>
            <person name="Masuda Y."/>
            <person name="Yamanaka H."/>
            <person name="Xu Z.X."/>
            <person name="Shiratori Y."/>
            <person name="Aono T."/>
            <person name="Amachi S."/>
            <person name="Senoo K."/>
            <person name="Itoh H."/>
        </authorList>
    </citation>
    <scope>NUCLEOTIDE SEQUENCE [LARGE SCALE GENOMIC DNA]</scope>
    <source>
        <strain evidence="9">R267</strain>
    </source>
</reference>
<comment type="cofactor">
    <cofactor evidence="6">
        <name>Mg(2+)</name>
        <dbReference type="ChEBI" id="CHEBI:18420"/>
    </cofactor>
</comment>
<dbReference type="GO" id="GO:0004540">
    <property type="term" value="F:RNA nuclease activity"/>
    <property type="evidence" value="ECO:0007669"/>
    <property type="project" value="InterPro"/>
</dbReference>
<dbReference type="Pfam" id="PF01850">
    <property type="entry name" value="PIN"/>
    <property type="match status" value="1"/>
</dbReference>
<keyword evidence="3 6" id="KW-0479">Metal-binding</keyword>
<evidence type="ECO:0000256" key="5">
    <source>
        <dbReference type="ARBA" id="ARBA00022842"/>
    </source>
</evidence>
<name>A0A7I9VK82_9BACT</name>
<keyword evidence="4 6" id="KW-0378">Hydrolase</keyword>
<evidence type="ECO:0000313" key="9">
    <source>
        <dbReference type="Proteomes" id="UP000503640"/>
    </source>
</evidence>
<feature type="binding site" evidence="6">
    <location>
        <position position="5"/>
    </location>
    <ligand>
        <name>Mg(2+)</name>
        <dbReference type="ChEBI" id="CHEBI:18420"/>
    </ligand>
</feature>
<feature type="domain" description="PIN" evidence="7">
    <location>
        <begin position="2"/>
        <end position="120"/>
    </location>
</feature>
<protein>
    <recommendedName>
        <fullName evidence="6">Ribonuclease VapC</fullName>
        <shortName evidence="6">RNase VapC</shortName>
        <ecNumber evidence="6">3.1.-.-</ecNumber>
    </recommendedName>
    <alternativeName>
        <fullName evidence="6">Toxin VapC</fullName>
    </alternativeName>
</protein>
<dbReference type="AlphaFoldDB" id="A0A7I9VK82"/>
<dbReference type="SUPFAM" id="SSF88723">
    <property type="entry name" value="PIN domain-like"/>
    <property type="match status" value="1"/>
</dbReference>
<comment type="similarity">
    <text evidence="6">Belongs to the PINc/VapC protein family.</text>
</comment>
<keyword evidence="9" id="KW-1185">Reference proteome</keyword>
<keyword evidence="6" id="KW-0800">Toxin</keyword>
<evidence type="ECO:0000313" key="8">
    <source>
        <dbReference type="EMBL" id="GEJ56560.1"/>
    </source>
</evidence>
<proteinExistence type="inferred from homology"/>
<dbReference type="RefSeq" id="WP_176064071.1">
    <property type="nucleotide sequence ID" value="NZ_BJTG01000003.1"/>
</dbReference>
<feature type="binding site" evidence="6">
    <location>
        <position position="96"/>
    </location>
    <ligand>
        <name>Mg(2+)</name>
        <dbReference type="ChEBI" id="CHEBI:18420"/>
    </ligand>
</feature>
<keyword evidence="5 6" id="KW-0460">Magnesium</keyword>
<evidence type="ECO:0000256" key="4">
    <source>
        <dbReference type="ARBA" id="ARBA00022801"/>
    </source>
</evidence>
<accession>A0A7I9VK82</accession>
<evidence type="ECO:0000256" key="2">
    <source>
        <dbReference type="ARBA" id="ARBA00022722"/>
    </source>
</evidence>
<dbReference type="GO" id="GO:0000287">
    <property type="term" value="F:magnesium ion binding"/>
    <property type="evidence" value="ECO:0007669"/>
    <property type="project" value="UniProtKB-UniRule"/>
</dbReference>
<dbReference type="Proteomes" id="UP000503640">
    <property type="component" value="Unassembled WGS sequence"/>
</dbReference>
<keyword evidence="2 6" id="KW-0540">Nuclease</keyword>
<dbReference type="InterPro" id="IPR029060">
    <property type="entry name" value="PIN-like_dom_sf"/>
</dbReference>
<dbReference type="InterPro" id="IPR002716">
    <property type="entry name" value="PIN_dom"/>
</dbReference>
<dbReference type="InterPro" id="IPR044153">
    <property type="entry name" value="PIN_Pae0151-like"/>
</dbReference>
<dbReference type="InterPro" id="IPR022907">
    <property type="entry name" value="VapC_family"/>
</dbReference>
<dbReference type="EC" id="3.1.-.-" evidence="6"/>
<dbReference type="CDD" id="cd09873">
    <property type="entry name" value="PIN_Pae0151-like"/>
    <property type="match status" value="1"/>
</dbReference>
<dbReference type="EMBL" id="BJTG01000003">
    <property type="protein sequence ID" value="GEJ56560.1"/>
    <property type="molecule type" value="Genomic_DNA"/>
</dbReference>
<dbReference type="GO" id="GO:0090729">
    <property type="term" value="F:toxin activity"/>
    <property type="evidence" value="ECO:0007669"/>
    <property type="project" value="UniProtKB-KW"/>
</dbReference>
<gene>
    <name evidence="6" type="primary">vapC</name>
    <name evidence="8" type="ORF">AMYX_13010</name>
</gene>
<comment type="function">
    <text evidence="6">Toxic component of a toxin-antitoxin (TA) system. An RNase.</text>
</comment>
<dbReference type="HAMAP" id="MF_00265">
    <property type="entry name" value="VapC_Nob1"/>
    <property type="match status" value="1"/>
</dbReference>
<evidence type="ECO:0000256" key="3">
    <source>
        <dbReference type="ARBA" id="ARBA00022723"/>
    </source>
</evidence>
<keyword evidence="1 6" id="KW-1277">Toxin-antitoxin system</keyword>
<evidence type="ECO:0000259" key="7">
    <source>
        <dbReference type="Pfam" id="PF01850"/>
    </source>
</evidence>
<dbReference type="InterPro" id="IPR051619">
    <property type="entry name" value="TypeII_TA_RNase_PINc/VapC"/>
</dbReference>
<dbReference type="Gene3D" id="3.40.50.1010">
    <property type="entry name" value="5'-nuclease"/>
    <property type="match status" value="1"/>
</dbReference>
<dbReference type="GO" id="GO:0016787">
    <property type="term" value="F:hydrolase activity"/>
    <property type="evidence" value="ECO:0007669"/>
    <property type="project" value="UniProtKB-KW"/>
</dbReference>
<dbReference type="PANTHER" id="PTHR35901">
    <property type="entry name" value="RIBONUCLEASE VAPC3"/>
    <property type="match status" value="1"/>
</dbReference>
<evidence type="ECO:0000256" key="6">
    <source>
        <dbReference type="HAMAP-Rule" id="MF_00265"/>
    </source>
</evidence>
<sequence>MIVADASALLELLLGTDAAPRAAARLLDPTETLHAPHLVDVEVTQAIRRYAAAGELSARQGERALADLLDLPLRRYGHAVLLHRAWELRHAVTAYDAMYLALAEALDAPLVTRDAKLARAHGHRARIELL</sequence>
<organism evidence="8 9">
    <name type="scientific">Anaeromyxobacter diazotrophicus</name>
    <dbReference type="NCBI Taxonomy" id="2590199"/>
    <lineage>
        <taxon>Bacteria</taxon>
        <taxon>Pseudomonadati</taxon>
        <taxon>Myxococcota</taxon>
        <taxon>Myxococcia</taxon>
        <taxon>Myxococcales</taxon>
        <taxon>Cystobacterineae</taxon>
        <taxon>Anaeromyxobacteraceae</taxon>
        <taxon>Anaeromyxobacter</taxon>
    </lineage>
</organism>
<evidence type="ECO:0000256" key="1">
    <source>
        <dbReference type="ARBA" id="ARBA00022649"/>
    </source>
</evidence>
<dbReference type="PANTHER" id="PTHR35901:SF1">
    <property type="entry name" value="EXONUCLEASE VAPC9"/>
    <property type="match status" value="1"/>
</dbReference>
<comment type="caution">
    <text evidence="8">The sequence shown here is derived from an EMBL/GenBank/DDBJ whole genome shotgun (WGS) entry which is preliminary data.</text>
</comment>